<protein>
    <submittedName>
        <fullName evidence="1">Uncharacterized protein</fullName>
    </submittedName>
</protein>
<gene>
    <name evidence="1" type="ORF">EMCG_00027</name>
</gene>
<dbReference type="EMBL" id="LCZI01000001">
    <property type="protein sequence ID" value="KKZ68856.1"/>
    <property type="molecule type" value="Genomic_DNA"/>
</dbReference>
<dbReference type="VEuPathDB" id="FungiDB:EMCG_00027"/>
<dbReference type="OrthoDB" id="3250044at2759"/>
<proteinExistence type="predicted"/>
<evidence type="ECO:0000313" key="2">
    <source>
        <dbReference type="Proteomes" id="UP000034164"/>
    </source>
</evidence>
<dbReference type="Proteomes" id="UP000034164">
    <property type="component" value="Unassembled WGS sequence"/>
</dbReference>
<name>A0A0G2JC98_9EURO</name>
<reference evidence="2" key="1">
    <citation type="journal article" date="2015" name="PLoS Genet.">
        <title>The dynamic genome and transcriptome of the human fungal pathogen Blastomyces and close relative Emmonsia.</title>
        <authorList>
            <person name="Munoz J.F."/>
            <person name="Gauthier G.M."/>
            <person name="Desjardins C.A."/>
            <person name="Gallo J.E."/>
            <person name="Holder J."/>
            <person name="Sullivan T.D."/>
            <person name="Marty A.J."/>
            <person name="Carmen J.C."/>
            <person name="Chen Z."/>
            <person name="Ding L."/>
            <person name="Gujja S."/>
            <person name="Magrini V."/>
            <person name="Misas E."/>
            <person name="Mitreva M."/>
            <person name="Priest M."/>
            <person name="Saif S."/>
            <person name="Whiston E.A."/>
            <person name="Young S."/>
            <person name="Zeng Q."/>
            <person name="Goldman W.E."/>
            <person name="Mardis E.R."/>
            <person name="Taylor J.W."/>
            <person name="McEwen J.G."/>
            <person name="Clay O.K."/>
            <person name="Klein B.S."/>
            <person name="Cuomo C.A."/>
        </authorList>
    </citation>
    <scope>NUCLEOTIDE SEQUENCE [LARGE SCALE GENOMIC DNA]</scope>
    <source>
        <strain evidence="2">UAMH 3008</strain>
    </source>
</reference>
<comment type="caution">
    <text evidence="1">The sequence shown here is derived from an EMBL/GenBank/DDBJ whole genome shotgun (WGS) entry which is preliminary data.</text>
</comment>
<dbReference type="AlphaFoldDB" id="A0A0G2JC98"/>
<organism evidence="1 2">
    <name type="scientific">[Emmonsia] crescens</name>
    <dbReference type="NCBI Taxonomy" id="73230"/>
    <lineage>
        <taxon>Eukaryota</taxon>
        <taxon>Fungi</taxon>
        <taxon>Dikarya</taxon>
        <taxon>Ascomycota</taxon>
        <taxon>Pezizomycotina</taxon>
        <taxon>Eurotiomycetes</taxon>
        <taxon>Eurotiomycetidae</taxon>
        <taxon>Onygenales</taxon>
        <taxon>Ajellomycetaceae</taxon>
        <taxon>Emergomyces</taxon>
    </lineage>
</organism>
<sequence>MLYQLASKQSGTEFPLNDYNITKVPHETVIKLFNTAPLLHGYQRTCIVRLSRMLVLKGGELV</sequence>
<evidence type="ECO:0000313" key="1">
    <source>
        <dbReference type="EMBL" id="KKZ68856.1"/>
    </source>
</evidence>
<accession>A0A0G2JC98</accession>